<keyword evidence="2" id="KW-0170">Cobalt</keyword>
<keyword evidence="1" id="KW-0479">Metal-binding</keyword>
<dbReference type="GO" id="GO:0046872">
    <property type="term" value="F:metal ion binding"/>
    <property type="evidence" value="ECO:0007669"/>
    <property type="project" value="UniProtKB-KW"/>
</dbReference>
<dbReference type="HOGENOM" id="CLU_2404605_0_0_9"/>
<dbReference type="Proteomes" id="UP000004968">
    <property type="component" value="Unassembled WGS sequence"/>
</dbReference>
<accession>D3AV91</accession>
<dbReference type="GO" id="GO:0031419">
    <property type="term" value="F:cobalamin binding"/>
    <property type="evidence" value="ECO:0007669"/>
    <property type="project" value="InterPro"/>
</dbReference>
<dbReference type="PANTHER" id="PTHR45833">
    <property type="entry name" value="METHIONINE SYNTHASE"/>
    <property type="match status" value="1"/>
</dbReference>
<sequence>VIDLGKDVPPELVVETAVEQAVKLVGLSALMTTTVPSMEETIRQLQKTVPGIRVMVGGAVLTEEYAKTIGADRYCRDAMASVNYAEKVFAGE</sequence>
<dbReference type="SUPFAM" id="SSF52242">
    <property type="entry name" value="Cobalamin (vitamin B12)-binding domain"/>
    <property type="match status" value="1"/>
</dbReference>
<evidence type="ECO:0000256" key="1">
    <source>
        <dbReference type="ARBA" id="ARBA00022723"/>
    </source>
</evidence>
<proteinExistence type="predicted"/>
<evidence type="ECO:0000313" key="4">
    <source>
        <dbReference type="EMBL" id="EFC94265.1"/>
    </source>
</evidence>
<feature type="domain" description="B12-binding" evidence="3">
    <location>
        <begin position="1"/>
        <end position="92"/>
    </location>
</feature>
<organism evidence="4 5">
    <name type="scientific">Hungatella hathewayi DSM 13479</name>
    <dbReference type="NCBI Taxonomy" id="566550"/>
    <lineage>
        <taxon>Bacteria</taxon>
        <taxon>Bacillati</taxon>
        <taxon>Bacillota</taxon>
        <taxon>Clostridia</taxon>
        <taxon>Lachnospirales</taxon>
        <taxon>Lachnospiraceae</taxon>
        <taxon>Hungatella</taxon>
    </lineage>
</organism>
<dbReference type="InterPro" id="IPR050554">
    <property type="entry name" value="Met_Synthase/Corrinoid"/>
</dbReference>
<dbReference type="PANTHER" id="PTHR45833:SF1">
    <property type="entry name" value="METHIONINE SYNTHASE"/>
    <property type="match status" value="1"/>
</dbReference>
<feature type="non-terminal residue" evidence="4">
    <location>
        <position position="1"/>
    </location>
</feature>
<dbReference type="RefSeq" id="WP_006777988.1">
    <property type="nucleotide sequence ID" value="NZ_GG668267.1"/>
</dbReference>
<dbReference type="Pfam" id="PF02310">
    <property type="entry name" value="B12-binding"/>
    <property type="match status" value="1"/>
</dbReference>
<dbReference type="GO" id="GO:0050667">
    <property type="term" value="P:homocysteine metabolic process"/>
    <property type="evidence" value="ECO:0007669"/>
    <property type="project" value="TreeGrafter"/>
</dbReference>
<dbReference type="GO" id="GO:0008705">
    <property type="term" value="F:methionine synthase activity"/>
    <property type="evidence" value="ECO:0007669"/>
    <property type="project" value="TreeGrafter"/>
</dbReference>
<dbReference type="EMBL" id="ACIO01001241">
    <property type="protein sequence ID" value="EFC94265.1"/>
    <property type="molecule type" value="Genomic_DNA"/>
</dbReference>
<dbReference type="InterPro" id="IPR036724">
    <property type="entry name" value="Cobalamin-bd_sf"/>
</dbReference>
<dbReference type="PROSITE" id="PS51332">
    <property type="entry name" value="B12_BINDING"/>
    <property type="match status" value="1"/>
</dbReference>
<evidence type="ECO:0000256" key="2">
    <source>
        <dbReference type="ARBA" id="ARBA00023285"/>
    </source>
</evidence>
<dbReference type="AlphaFoldDB" id="D3AV91"/>
<reference evidence="4 5" key="1">
    <citation type="submission" date="2010-01" db="EMBL/GenBank/DDBJ databases">
        <authorList>
            <person name="Weinstock G."/>
            <person name="Sodergren E."/>
            <person name="Clifton S."/>
            <person name="Fulton L."/>
            <person name="Fulton B."/>
            <person name="Courtney L."/>
            <person name="Fronick C."/>
            <person name="Harrison M."/>
            <person name="Strong C."/>
            <person name="Farmer C."/>
            <person name="Delahaunty K."/>
            <person name="Markovic C."/>
            <person name="Hall O."/>
            <person name="Minx P."/>
            <person name="Tomlinson C."/>
            <person name="Mitreva M."/>
            <person name="Nelson J."/>
            <person name="Hou S."/>
            <person name="Wollam A."/>
            <person name="Pepin K.H."/>
            <person name="Johnson M."/>
            <person name="Bhonagiri V."/>
            <person name="Nash W.E."/>
            <person name="Warren W."/>
            <person name="Chinwalla A."/>
            <person name="Mardis E.R."/>
            <person name="Wilson R.K."/>
        </authorList>
    </citation>
    <scope>NUCLEOTIDE SEQUENCE [LARGE SCALE GENOMIC DNA]</scope>
    <source>
        <strain evidence="4 5">DSM 13479</strain>
    </source>
</reference>
<evidence type="ECO:0000313" key="5">
    <source>
        <dbReference type="Proteomes" id="UP000004968"/>
    </source>
</evidence>
<protein>
    <recommendedName>
        <fullName evidence="3">B12-binding domain-containing protein</fullName>
    </recommendedName>
</protein>
<evidence type="ECO:0000259" key="3">
    <source>
        <dbReference type="PROSITE" id="PS51332"/>
    </source>
</evidence>
<dbReference type="Gene3D" id="3.40.50.280">
    <property type="entry name" value="Cobalamin-binding domain"/>
    <property type="match status" value="1"/>
</dbReference>
<dbReference type="InterPro" id="IPR006158">
    <property type="entry name" value="Cobalamin-bd"/>
</dbReference>
<dbReference type="GO" id="GO:0005829">
    <property type="term" value="C:cytosol"/>
    <property type="evidence" value="ECO:0007669"/>
    <property type="project" value="TreeGrafter"/>
</dbReference>
<comment type="caution">
    <text evidence="4">The sequence shown here is derived from an EMBL/GenBank/DDBJ whole genome shotgun (WGS) entry which is preliminary data.</text>
</comment>
<gene>
    <name evidence="4" type="ORF">CLOSTHATH_07567</name>
</gene>
<dbReference type="GO" id="GO:0046653">
    <property type="term" value="P:tetrahydrofolate metabolic process"/>
    <property type="evidence" value="ECO:0007669"/>
    <property type="project" value="TreeGrafter"/>
</dbReference>
<name>D3AV91_9FIRM</name>